<protein>
    <submittedName>
        <fullName evidence="1">Uncharacterized protein</fullName>
    </submittedName>
</protein>
<proteinExistence type="predicted"/>
<gene>
    <name evidence="1" type="ORF">H671_xg20301</name>
</gene>
<sequence length="141" mass="15739">MGLEGISSSPSGYRKKVPFRMKASCGSLLEENKQECSNQEEYCFSPLDICSKNFPDSDTGIYLLLEISFNFLVTESCPPSHFKTSRPYERPPKVPGVQIHPISSPTFSKYHHHSSGIACQSVCHADTDISFCIQKIHCGVY</sequence>
<evidence type="ECO:0000313" key="1">
    <source>
        <dbReference type="EMBL" id="ERE65362.1"/>
    </source>
</evidence>
<dbReference type="EMBL" id="KE684699">
    <property type="protein sequence ID" value="ERE65362.1"/>
    <property type="molecule type" value="Genomic_DNA"/>
</dbReference>
<reference evidence="2" key="1">
    <citation type="journal article" date="2013" name="Nat. Biotechnol.">
        <title>Chinese hamster genome sequenced from sorted chromosomes.</title>
        <authorList>
            <person name="Brinkrolf K."/>
            <person name="Rupp O."/>
            <person name="Laux H."/>
            <person name="Kollin F."/>
            <person name="Ernst W."/>
            <person name="Linke B."/>
            <person name="Kofler R."/>
            <person name="Romand S."/>
            <person name="Hesse F."/>
            <person name="Budach W.E."/>
            <person name="Galosy S."/>
            <person name="Muller D."/>
            <person name="Noll T."/>
            <person name="Wienberg J."/>
            <person name="Jostock T."/>
            <person name="Leonard M."/>
            <person name="Grillari J."/>
            <person name="Tauch A."/>
            <person name="Goesmann A."/>
            <person name="Helk B."/>
            <person name="Mott J.E."/>
            <person name="Puhler A."/>
            <person name="Borth N."/>
        </authorList>
    </citation>
    <scope>NUCLEOTIDE SEQUENCE [LARGE SCALE GENOMIC DNA]</scope>
    <source>
        <strain evidence="2">17A/GY</strain>
    </source>
</reference>
<dbReference type="Proteomes" id="UP000030759">
    <property type="component" value="Unassembled WGS sequence"/>
</dbReference>
<dbReference type="AlphaFoldDB" id="A0A061HVJ7"/>
<organism evidence="1 2">
    <name type="scientific">Cricetulus griseus</name>
    <name type="common">Chinese hamster</name>
    <name type="synonym">Cricetulus barabensis griseus</name>
    <dbReference type="NCBI Taxonomy" id="10029"/>
    <lineage>
        <taxon>Eukaryota</taxon>
        <taxon>Metazoa</taxon>
        <taxon>Chordata</taxon>
        <taxon>Craniata</taxon>
        <taxon>Vertebrata</taxon>
        <taxon>Euteleostomi</taxon>
        <taxon>Mammalia</taxon>
        <taxon>Eutheria</taxon>
        <taxon>Euarchontoglires</taxon>
        <taxon>Glires</taxon>
        <taxon>Rodentia</taxon>
        <taxon>Myomorpha</taxon>
        <taxon>Muroidea</taxon>
        <taxon>Cricetidae</taxon>
        <taxon>Cricetinae</taxon>
        <taxon>Cricetulus</taxon>
    </lineage>
</organism>
<evidence type="ECO:0000313" key="2">
    <source>
        <dbReference type="Proteomes" id="UP000030759"/>
    </source>
</evidence>
<name>A0A061HVJ7_CRIGR</name>
<accession>A0A061HVJ7</accession>